<dbReference type="EMBL" id="FOYX01000003">
    <property type="protein sequence ID" value="SFR83881.1"/>
    <property type="molecule type" value="Genomic_DNA"/>
</dbReference>
<name>A0A1I6JY61_9FLAO</name>
<proteinExistence type="predicted"/>
<evidence type="ECO:0000313" key="1">
    <source>
        <dbReference type="EMBL" id="SFR83881.1"/>
    </source>
</evidence>
<dbReference type="RefSeq" id="WP_177214968.1">
    <property type="nucleotide sequence ID" value="NZ_FOYX01000003.1"/>
</dbReference>
<sequence length="52" mass="6217">MLEIPLYVGAFNHLDLEGLIDHMKELEWKEPENVQLMVKVQESDKFEIFELK</sequence>
<dbReference type="Proteomes" id="UP000199462">
    <property type="component" value="Unassembled WGS sequence"/>
</dbReference>
<organism evidence="1 2">
    <name type="scientific">Maribacter stanieri</name>
    <dbReference type="NCBI Taxonomy" id="440514"/>
    <lineage>
        <taxon>Bacteria</taxon>
        <taxon>Pseudomonadati</taxon>
        <taxon>Bacteroidota</taxon>
        <taxon>Flavobacteriia</taxon>
        <taxon>Flavobacteriales</taxon>
        <taxon>Flavobacteriaceae</taxon>
        <taxon>Maribacter</taxon>
    </lineage>
</organism>
<accession>A0A1I6JY61</accession>
<protein>
    <submittedName>
        <fullName evidence="1">Uncharacterized protein</fullName>
    </submittedName>
</protein>
<reference evidence="2" key="1">
    <citation type="submission" date="2016-10" db="EMBL/GenBank/DDBJ databases">
        <authorList>
            <person name="Varghese N."/>
            <person name="Submissions S."/>
        </authorList>
    </citation>
    <scope>NUCLEOTIDE SEQUENCE [LARGE SCALE GENOMIC DNA]</scope>
    <source>
        <strain evidence="2">DSM 19891</strain>
    </source>
</reference>
<evidence type="ECO:0000313" key="2">
    <source>
        <dbReference type="Proteomes" id="UP000199462"/>
    </source>
</evidence>
<gene>
    <name evidence="1" type="ORF">SAMN04488010_3216</name>
</gene>
<keyword evidence="2" id="KW-1185">Reference proteome</keyword>
<dbReference type="AlphaFoldDB" id="A0A1I6JY61"/>